<feature type="repeat" description="WD" evidence="3">
    <location>
        <begin position="622"/>
        <end position="654"/>
    </location>
</feature>
<evidence type="ECO:0000256" key="1">
    <source>
        <dbReference type="ARBA" id="ARBA00022574"/>
    </source>
</evidence>
<dbReference type="KEGG" id="ftj:FTUN_2292"/>
<dbReference type="Pfam" id="PF00400">
    <property type="entry name" value="WD40"/>
    <property type="match status" value="2"/>
</dbReference>
<protein>
    <recommendedName>
        <fullName evidence="6">Anaphase-promoting complex subunit 4 WD40 domain-containing protein</fullName>
    </recommendedName>
</protein>
<dbReference type="InterPro" id="IPR001680">
    <property type="entry name" value="WD40_rpt"/>
</dbReference>
<keyword evidence="5" id="KW-1185">Reference proteome</keyword>
<proteinExistence type="predicted"/>
<dbReference type="PROSITE" id="PS50082">
    <property type="entry name" value="WD_REPEATS_2"/>
    <property type="match status" value="3"/>
</dbReference>
<dbReference type="Gene3D" id="2.130.10.10">
    <property type="entry name" value="YVTN repeat-like/Quinoprotein amine dehydrogenase"/>
    <property type="match status" value="3"/>
</dbReference>
<dbReference type="InterPro" id="IPR011044">
    <property type="entry name" value="Quino_amine_DH_bsu"/>
</dbReference>
<dbReference type="AlphaFoldDB" id="A0A6M5YL00"/>
<dbReference type="Pfam" id="PF07676">
    <property type="entry name" value="PD40"/>
    <property type="match status" value="1"/>
</dbReference>
<dbReference type="PROSITE" id="PS50294">
    <property type="entry name" value="WD_REPEATS_REGION"/>
    <property type="match status" value="2"/>
</dbReference>
<keyword evidence="2" id="KW-0677">Repeat</keyword>
<organism evidence="4 5">
    <name type="scientific">Frigoriglobus tundricola</name>
    <dbReference type="NCBI Taxonomy" id="2774151"/>
    <lineage>
        <taxon>Bacteria</taxon>
        <taxon>Pseudomonadati</taxon>
        <taxon>Planctomycetota</taxon>
        <taxon>Planctomycetia</taxon>
        <taxon>Gemmatales</taxon>
        <taxon>Gemmataceae</taxon>
        <taxon>Frigoriglobus</taxon>
    </lineage>
</organism>
<gene>
    <name evidence="4" type="ORF">FTUN_2292</name>
</gene>
<dbReference type="InterPro" id="IPR011047">
    <property type="entry name" value="Quinoprotein_ADH-like_sf"/>
</dbReference>
<keyword evidence="1 3" id="KW-0853">WD repeat</keyword>
<dbReference type="EMBL" id="CP053452">
    <property type="protein sequence ID" value="QJW94769.1"/>
    <property type="molecule type" value="Genomic_DNA"/>
</dbReference>
<evidence type="ECO:0000256" key="2">
    <source>
        <dbReference type="ARBA" id="ARBA00022737"/>
    </source>
</evidence>
<reference evidence="5" key="1">
    <citation type="submission" date="2020-05" db="EMBL/GenBank/DDBJ databases">
        <title>Frigoriglobus tundricola gen. nov., sp. nov., a psychrotolerant cellulolytic planctomycete of the family Gemmataceae with two divergent copies of 16S rRNA gene.</title>
        <authorList>
            <person name="Kulichevskaya I.S."/>
            <person name="Ivanova A.A."/>
            <person name="Naumoff D.G."/>
            <person name="Beletsky A.V."/>
            <person name="Rijpstra W.I.C."/>
            <person name="Sinninghe Damste J.S."/>
            <person name="Mardanov A.V."/>
            <person name="Ravin N.V."/>
            <person name="Dedysh S.N."/>
        </authorList>
    </citation>
    <scope>NUCLEOTIDE SEQUENCE [LARGE SCALE GENOMIC DNA]</scope>
    <source>
        <strain evidence="5">PL17</strain>
    </source>
</reference>
<feature type="repeat" description="WD" evidence="3">
    <location>
        <begin position="245"/>
        <end position="286"/>
    </location>
</feature>
<feature type="repeat" description="WD" evidence="3">
    <location>
        <begin position="338"/>
        <end position="379"/>
    </location>
</feature>
<dbReference type="Proteomes" id="UP000503447">
    <property type="component" value="Chromosome"/>
</dbReference>
<dbReference type="InterPro" id="IPR015943">
    <property type="entry name" value="WD40/YVTN_repeat-like_dom_sf"/>
</dbReference>
<dbReference type="SUPFAM" id="SSF50969">
    <property type="entry name" value="YVTN repeat-like/Quinoprotein amine dehydrogenase"/>
    <property type="match status" value="1"/>
</dbReference>
<dbReference type="PANTHER" id="PTHR19879">
    <property type="entry name" value="TRANSCRIPTION INITIATION FACTOR TFIID"/>
    <property type="match status" value="1"/>
</dbReference>
<dbReference type="InterPro" id="IPR011659">
    <property type="entry name" value="WD40"/>
</dbReference>
<dbReference type="PANTHER" id="PTHR19879:SF9">
    <property type="entry name" value="TRANSCRIPTION INITIATION FACTOR TFIID SUBUNIT 5"/>
    <property type="match status" value="1"/>
</dbReference>
<dbReference type="InterPro" id="IPR019775">
    <property type="entry name" value="WD40_repeat_CS"/>
</dbReference>
<dbReference type="RefSeq" id="WP_171470691.1">
    <property type="nucleotide sequence ID" value="NZ_CP053452.2"/>
</dbReference>
<evidence type="ECO:0008006" key="6">
    <source>
        <dbReference type="Google" id="ProtNLM"/>
    </source>
</evidence>
<sequence>MPAGARARLGAGLCVVGPFGGFGAHLLPPNFRTFLAGGYATGPRLYDAVTGQATDVPGFAAGDPRGRAGLPGFAGRLTIKAVSADGKRAVIERTQGAHVVFEIATGKEVGTVPNDRGTAFVALSADGKVLATEAPGADGTHDVIVWNVDGNVQLARFKGLKSPYLRMFLAPDGNTLVTISAGPQDPTVVQLWSVVTGNRIAALPGDYTGGPAVFSPDGKTLATADAVNGAVQLWDAATGKPGALLLGRSATLGPLAFSPDGKTLAALARDWTVLRWALPDGKQLKATPFPVADLLPYPAAPGTLGLAFADNDRAVAWGEVGAVALLWDAPSGKLLTPITGHLGAVGTVRFTADGKEILTAGADRQVIRWDAATGRRAEVVTDPPRQRPFDMSGQFPYRHLSPDGARGLRHQSLFRVAEGEELFSLPVRDATPSDDFRRAAGFGRTWAANRPSTYDVWDLVTRRRVAQLEAPAAIQRPNDGAIAFSPDASRLVAAVPVSEPGRAQWPVLVIGWDLGTGKRLGEVRVPAQSIGFGDTARPHLAPAGDNARVVLATADGKLWAADYTRGAGAEAVTELAQSQQRFTHPTFSPDGKTFAVAVPAGGSDGHEVQVYDWPRGQRLHTFTGHRWPVTALAFAPDGKTLASGSADGSVLLWDTAAVPAPK</sequence>
<name>A0A6M5YL00_9BACT</name>
<evidence type="ECO:0000313" key="5">
    <source>
        <dbReference type="Proteomes" id="UP000503447"/>
    </source>
</evidence>
<accession>A0A6M5YL00</accession>
<evidence type="ECO:0000256" key="3">
    <source>
        <dbReference type="PROSITE-ProRule" id="PRU00221"/>
    </source>
</evidence>
<dbReference type="PROSITE" id="PS00678">
    <property type="entry name" value="WD_REPEATS_1"/>
    <property type="match status" value="1"/>
</dbReference>
<dbReference type="SMART" id="SM00320">
    <property type="entry name" value="WD40"/>
    <property type="match status" value="4"/>
</dbReference>
<evidence type="ECO:0000313" key="4">
    <source>
        <dbReference type="EMBL" id="QJW94769.1"/>
    </source>
</evidence>
<dbReference type="SUPFAM" id="SSF50998">
    <property type="entry name" value="Quinoprotein alcohol dehydrogenase-like"/>
    <property type="match status" value="1"/>
</dbReference>